<dbReference type="SMART" id="SM00331">
    <property type="entry name" value="PP2C_SIG"/>
    <property type="match status" value="1"/>
</dbReference>
<evidence type="ECO:0000259" key="2">
    <source>
        <dbReference type="PROSITE" id="PS50112"/>
    </source>
</evidence>
<dbReference type="OrthoDB" id="20101at2"/>
<dbReference type="CDD" id="cd00130">
    <property type="entry name" value="PAS"/>
    <property type="match status" value="1"/>
</dbReference>
<dbReference type="STRING" id="1121393.SAMN02745216_01814"/>
<dbReference type="InterPro" id="IPR003018">
    <property type="entry name" value="GAF"/>
</dbReference>
<reference evidence="4" key="1">
    <citation type="submission" date="2016-11" db="EMBL/GenBank/DDBJ databases">
        <authorList>
            <person name="Varghese N."/>
            <person name="Submissions S."/>
        </authorList>
    </citation>
    <scope>NUCLEOTIDE SEQUENCE [LARGE SCALE GENOMIC DNA]</scope>
    <source>
        <strain evidence="4">DSM 16219</strain>
    </source>
</reference>
<dbReference type="PROSITE" id="PS50112">
    <property type="entry name" value="PAS"/>
    <property type="match status" value="1"/>
</dbReference>
<dbReference type="InterPro" id="IPR052016">
    <property type="entry name" value="Bact_Sigma-Reg"/>
</dbReference>
<keyword evidence="1" id="KW-0378">Hydrolase</keyword>
<accession>A0A1M6JYY1</accession>
<dbReference type="SMART" id="SM00091">
    <property type="entry name" value="PAS"/>
    <property type="match status" value="1"/>
</dbReference>
<dbReference type="InterPro" id="IPR036457">
    <property type="entry name" value="PPM-type-like_dom_sf"/>
</dbReference>
<proteinExistence type="predicted"/>
<dbReference type="GO" id="GO:0016791">
    <property type="term" value="F:phosphatase activity"/>
    <property type="evidence" value="ECO:0007669"/>
    <property type="project" value="TreeGrafter"/>
</dbReference>
<dbReference type="SUPFAM" id="SSF55781">
    <property type="entry name" value="GAF domain-like"/>
    <property type="match status" value="1"/>
</dbReference>
<dbReference type="SUPFAM" id="SSF81606">
    <property type="entry name" value="PP2C-like"/>
    <property type="match status" value="1"/>
</dbReference>
<dbReference type="Pfam" id="PF13426">
    <property type="entry name" value="PAS_9"/>
    <property type="match status" value="1"/>
</dbReference>
<dbReference type="SMART" id="SM00065">
    <property type="entry name" value="GAF"/>
    <property type="match status" value="1"/>
</dbReference>
<evidence type="ECO:0000256" key="1">
    <source>
        <dbReference type="ARBA" id="ARBA00022801"/>
    </source>
</evidence>
<gene>
    <name evidence="3" type="ORF">SAMN02745216_01814</name>
</gene>
<dbReference type="Gene3D" id="3.60.40.10">
    <property type="entry name" value="PPM-type phosphatase domain"/>
    <property type="match status" value="1"/>
</dbReference>
<evidence type="ECO:0000313" key="3">
    <source>
        <dbReference type="EMBL" id="SHJ51895.1"/>
    </source>
</evidence>
<dbReference type="AlphaFoldDB" id="A0A1M6JYY1"/>
<organism evidence="3 4">
    <name type="scientific">Desulfatibacillum alkenivorans DSM 16219</name>
    <dbReference type="NCBI Taxonomy" id="1121393"/>
    <lineage>
        <taxon>Bacteria</taxon>
        <taxon>Pseudomonadati</taxon>
        <taxon>Thermodesulfobacteriota</taxon>
        <taxon>Desulfobacteria</taxon>
        <taxon>Desulfobacterales</taxon>
        <taxon>Desulfatibacillaceae</taxon>
        <taxon>Desulfatibacillum</taxon>
    </lineage>
</organism>
<keyword evidence="4" id="KW-1185">Reference proteome</keyword>
<dbReference type="InterPro" id="IPR035965">
    <property type="entry name" value="PAS-like_dom_sf"/>
</dbReference>
<name>A0A1M6JYY1_9BACT</name>
<dbReference type="SUPFAM" id="SSF55785">
    <property type="entry name" value="PYP-like sensor domain (PAS domain)"/>
    <property type="match status" value="1"/>
</dbReference>
<dbReference type="Proteomes" id="UP000183994">
    <property type="component" value="Unassembled WGS sequence"/>
</dbReference>
<dbReference type="EMBL" id="FQZU01000008">
    <property type="protein sequence ID" value="SHJ51895.1"/>
    <property type="molecule type" value="Genomic_DNA"/>
</dbReference>
<dbReference type="Gene3D" id="3.30.450.20">
    <property type="entry name" value="PAS domain"/>
    <property type="match status" value="1"/>
</dbReference>
<dbReference type="PANTHER" id="PTHR43156">
    <property type="entry name" value="STAGE II SPORULATION PROTEIN E-RELATED"/>
    <property type="match status" value="1"/>
</dbReference>
<dbReference type="InterPro" id="IPR029016">
    <property type="entry name" value="GAF-like_dom_sf"/>
</dbReference>
<dbReference type="Pfam" id="PF07228">
    <property type="entry name" value="SpoIIE"/>
    <property type="match status" value="1"/>
</dbReference>
<dbReference type="RefSeq" id="WP_073475095.1">
    <property type="nucleotide sequence ID" value="NZ_FQZU01000008.1"/>
</dbReference>
<dbReference type="InterPro" id="IPR001932">
    <property type="entry name" value="PPM-type_phosphatase-like_dom"/>
</dbReference>
<evidence type="ECO:0000313" key="4">
    <source>
        <dbReference type="Proteomes" id="UP000183994"/>
    </source>
</evidence>
<dbReference type="InterPro" id="IPR000014">
    <property type="entry name" value="PAS"/>
</dbReference>
<dbReference type="PANTHER" id="PTHR43156:SF2">
    <property type="entry name" value="STAGE II SPORULATION PROTEIN E"/>
    <property type="match status" value="1"/>
</dbReference>
<feature type="domain" description="PAS" evidence="2">
    <location>
        <begin position="189"/>
        <end position="261"/>
    </location>
</feature>
<dbReference type="Gene3D" id="3.30.450.40">
    <property type="match status" value="1"/>
</dbReference>
<dbReference type="Pfam" id="PF01590">
    <property type="entry name" value="GAF"/>
    <property type="match status" value="1"/>
</dbReference>
<sequence length="549" mass="61419">MEATDQSEQAVRLKKLIEANQTIARVESLEELFPMLMSLAKEVTNAEASSIMRYRPNRNVLEFELASNEGAGNLDKILREKITLKLGEGVAGWVGENRESVNIRDAQNDPRFSRRADSETGFVTRAILCSPILHENELLGVVQVLNPKSSRNFDDGDLEILEAFAGLAAVAIVRSRLLENLIAQEKLQAAKNAADIVEAAADAIITFGIESLRIRGINPAAMRIFGYDHDEFMDMSMLALLEHGEEEDILDRIFSGELHELPGLRKSGEAFPMEAVVRIGGKQGEEFFIGTFRDVTKKNEALRKLYSELSKAADYVKTLLPSPITDGPLRAHWRFIPSTSLGGDSFGYHWVDEEHFAIYLLDVCGHGVHAALLSVSVINVLQSQSLPGTDFKEPDQVLNALNNAFPMERHNEMYFTMWYGVYNRKTRTLVYASGGHPPALLMTSGPKGRIRPIGLKTPNMFIGGMPNVKYKKNEVKIEGQCRLFVFSDGVYEIETPEGVMWKYEEFQDFMVNVPPNEGAEMDRLFGHAKKLCGEDTLDDDFSIMEVVFD</sequence>
<protein>
    <submittedName>
        <fullName evidence="3">PAS domain S-box-containing protein</fullName>
    </submittedName>
</protein>
<dbReference type="NCBIfam" id="TIGR00229">
    <property type="entry name" value="sensory_box"/>
    <property type="match status" value="1"/>
</dbReference>